<keyword evidence="1" id="KW-0812">Transmembrane</keyword>
<dbReference type="AlphaFoldDB" id="A0A510Y3W1"/>
<feature type="transmembrane region" description="Helical" evidence="1">
    <location>
        <begin position="115"/>
        <end position="139"/>
    </location>
</feature>
<reference evidence="3 4" key="1">
    <citation type="submission" date="2019-07" db="EMBL/GenBank/DDBJ databases">
        <title>Whole genome shotgun sequence of Marinococcus halophilus NBRC 102359.</title>
        <authorList>
            <person name="Hosoyama A."/>
            <person name="Uohara A."/>
            <person name="Ohji S."/>
            <person name="Ichikawa N."/>
        </authorList>
    </citation>
    <scope>NUCLEOTIDE SEQUENCE [LARGE SCALE GENOMIC DNA]</scope>
    <source>
        <strain evidence="3 4">NBRC 102359</strain>
    </source>
</reference>
<sequence>MMNSSGSRISGRALWLNFLLLFAVGVGVVAAVFQGEALRYISGLFPFNSAVSDSFTGLCTGIAAGFFAWWAHEKQWFAVPDNTYTDLLKELIRRRGSFWAVTAGAAVSEEMLFRAAVLGTLVLILPDFLALGVSAFIFMLVHVPQYAGQQLIHAWIFVLGLLLGGLLLWQGTLWGAAAAHAGYNAVSFLIWKRSEAREKPNS</sequence>
<dbReference type="GO" id="GO:0004175">
    <property type="term" value="F:endopeptidase activity"/>
    <property type="evidence" value="ECO:0007669"/>
    <property type="project" value="UniProtKB-ARBA"/>
</dbReference>
<comment type="caution">
    <text evidence="3">The sequence shown here is derived from an EMBL/GenBank/DDBJ whole genome shotgun (WGS) entry which is preliminary data.</text>
</comment>
<dbReference type="Pfam" id="PF02517">
    <property type="entry name" value="Rce1-like"/>
    <property type="match status" value="1"/>
</dbReference>
<feature type="transmembrane region" description="Helical" evidence="1">
    <location>
        <begin position="54"/>
        <end position="72"/>
    </location>
</feature>
<dbReference type="Proteomes" id="UP000321051">
    <property type="component" value="Unassembled WGS sequence"/>
</dbReference>
<dbReference type="OrthoDB" id="2357478at2"/>
<keyword evidence="4" id="KW-1185">Reference proteome</keyword>
<dbReference type="EMBL" id="BJUN01000004">
    <property type="protein sequence ID" value="GEK58036.1"/>
    <property type="molecule type" value="Genomic_DNA"/>
</dbReference>
<accession>A0A510Y3W1</accession>
<evidence type="ECO:0000313" key="3">
    <source>
        <dbReference type="EMBL" id="GEK58036.1"/>
    </source>
</evidence>
<evidence type="ECO:0000313" key="4">
    <source>
        <dbReference type="Proteomes" id="UP000321051"/>
    </source>
</evidence>
<dbReference type="STRING" id="1371.GCA_900166605_02083"/>
<feature type="transmembrane region" description="Helical" evidence="1">
    <location>
        <begin position="12"/>
        <end position="33"/>
    </location>
</feature>
<proteinExistence type="predicted"/>
<dbReference type="GO" id="GO:0080120">
    <property type="term" value="P:CAAX-box protein maturation"/>
    <property type="evidence" value="ECO:0007669"/>
    <property type="project" value="UniProtKB-ARBA"/>
</dbReference>
<organism evidence="3 4">
    <name type="scientific">Marinococcus halophilus</name>
    <dbReference type="NCBI Taxonomy" id="1371"/>
    <lineage>
        <taxon>Bacteria</taxon>
        <taxon>Bacillati</taxon>
        <taxon>Bacillota</taxon>
        <taxon>Bacilli</taxon>
        <taxon>Bacillales</taxon>
        <taxon>Bacillaceae</taxon>
        <taxon>Marinococcus</taxon>
    </lineage>
</organism>
<feature type="domain" description="CAAX prenyl protease 2/Lysostaphin resistance protein A-like" evidence="2">
    <location>
        <begin position="98"/>
        <end position="186"/>
    </location>
</feature>
<evidence type="ECO:0000259" key="2">
    <source>
        <dbReference type="Pfam" id="PF02517"/>
    </source>
</evidence>
<dbReference type="InterPro" id="IPR003675">
    <property type="entry name" value="Rce1/LyrA-like_dom"/>
</dbReference>
<dbReference type="RefSeq" id="WP_079475846.1">
    <property type="nucleotide sequence ID" value="NZ_BJUN01000004.1"/>
</dbReference>
<gene>
    <name evidence="3" type="ORF">MHA01_09410</name>
</gene>
<name>A0A510Y3W1_MARHA</name>
<keyword evidence="1" id="KW-1133">Transmembrane helix</keyword>
<protein>
    <recommendedName>
        <fullName evidence="2">CAAX prenyl protease 2/Lysostaphin resistance protein A-like domain-containing protein</fullName>
    </recommendedName>
</protein>
<keyword evidence="1" id="KW-0472">Membrane</keyword>
<feature type="transmembrane region" description="Helical" evidence="1">
    <location>
        <begin position="151"/>
        <end position="168"/>
    </location>
</feature>
<evidence type="ECO:0000256" key="1">
    <source>
        <dbReference type="SAM" id="Phobius"/>
    </source>
</evidence>